<feature type="domain" description="Cytochrome C biogenesis protein transmembrane" evidence="7">
    <location>
        <begin position="7"/>
        <end position="181"/>
    </location>
</feature>
<dbReference type="GO" id="GO:0016020">
    <property type="term" value="C:membrane"/>
    <property type="evidence" value="ECO:0007669"/>
    <property type="project" value="UniProtKB-SubCell"/>
</dbReference>
<evidence type="ECO:0000256" key="6">
    <source>
        <dbReference type="SAM" id="Phobius"/>
    </source>
</evidence>
<feature type="transmembrane region" description="Helical" evidence="6">
    <location>
        <begin position="198"/>
        <end position="216"/>
    </location>
</feature>
<evidence type="ECO:0000256" key="1">
    <source>
        <dbReference type="ARBA" id="ARBA00004141"/>
    </source>
</evidence>
<evidence type="ECO:0000313" key="9">
    <source>
        <dbReference type="Proteomes" id="UP001595821"/>
    </source>
</evidence>
<dbReference type="Pfam" id="PF02683">
    <property type="entry name" value="DsbD_TM"/>
    <property type="match status" value="1"/>
</dbReference>
<dbReference type="InterPro" id="IPR003834">
    <property type="entry name" value="Cyt_c_assmbl_TM_dom"/>
</dbReference>
<feature type="transmembrane region" description="Helical" evidence="6">
    <location>
        <begin position="123"/>
        <end position="147"/>
    </location>
</feature>
<evidence type="ECO:0000256" key="5">
    <source>
        <dbReference type="ARBA" id="ARBA00023136"/>
    </source>
</evidence>
<sequence>MLDSPGIAAVFVAGVLTALTPCCLPMLPPLLAGSVGHRLRPLAIVSGSITSFTALGVVTALVGSVTPDTFRLPFVAMIIAFGAIMADDDLHAAYTTRASRITGPATRFTTSVEDTHHPLVGGFVLGTFLGVIWLPCVGPVLGSVLAFVGTSGNTTQSAALLFTYGVGFSIPLLIVAYGGKRASGWLTRRVRSLNRPALVRRLSGYALVVTGIGLLFELDKAVLAALV</sequence>
<keyword evidence="3 6" id="KW-0812">Transmembrane</keyword>
<dbReference type="RefSeq" id="WP_246968874.1">
    <property type="nucleotide sequence ID" value="NZ_CP095397.1"/>
</dbReference>
<keyword evidence="4 6" id="KW-1133">Transmembrane helix</keyword>
<keyword evidence="5 6" id="KW-0472">Membrane</keyword>
<evidence type="ECO:0000256" key="4">
    <source>
        <dbReference type="ARBA" id="ARBA00022989"/>
    </source>
</evidence>
<reference evidence="8 9" key="1">
    <citation type="journal article" date="2014" name="Int. J. Syst. Evol. Microbiol.">
        <title>Complete genome sequence of Corynebacterium casei LMG S-19264T (=DSM 44701T), isolated from a smear-ripened cheese.</title>
        <authorList>
            <consortium name="US DOE Joint Genome Institute (JGI-PGF)"/>
            <person name="Walter F."/>
            <person name="Albersmeier A."/>
            <person name="Kalinowski J."/>
            <person name="Ruckert C."/>
        </authorList>
    </citation>
    <scope>NUCLEOTIDE SEQUENCE [LARGE SCALE GENOMIC DNA]</scope>
    <source>
        <strain evidence="8 9">IBRC-M 10912</strain>
    </source>
</reference>
<dbReference type="EMBL" id="JBHSDJ010000003">
    <property type="protein sequence ID" value="MFC4245795.1"/>
    <property type="molecule type" value="Genomic_DNA"/>
</dbReference>
<evidence type="ECO:0000313" key="8">
    <source>
        <dbReference type="EMBL" id="MFC4245795.1"/>
    </source>
</evidence>
<dbReference type="AlphaFoldDB" id="A0ABD5NVM9"/>
<evidence type="ECO:0000256" key="2">
    <source>
        <dbReference type="ARBA" id="ARBA00006143"/>
    </source>
</evidence>
<protein>
    <submittedName>
        <fullName evidence="8">Cytochrome c biogenesis CcdA family protein</fullName>
    </submittedName>
</protein>
<organism evidence="8 9">
    <name type="scientific">Natribaculum luteum</name>
    <dbReference type="NCBI Taxonomy" id="1586232"/>
    <lineage>
        <taxon>Archaea</taxon>
        <taxon>Methanobacteriati</taxon>
        <taxon>Methanobacteriota</taxon>
        <taxon>Stenosarchaea group</taxon>
        <taxon>Halobacteria</taxon>
        <taxon>Halobacteriales</taxon>
        <taxon>Natrialbaceae</taxon>
        <taxon>Natribaculum</taxon>
    </lineage>
</organism>
<dbReference type="InterPro" id="IPR051790">
    <property type="entry name" value="Cytochrome_c-biogenesis_DsbD"/>
</dbReference>
<accession>A0ABD5NVM9</accession>
<dbReference type="GeneID" id="71855252"/>
<feature type="transmembrane region" description="Helical" evidence="6">
    <location>
        <begin position="39"/>
        <end position="63"/>
    </location>
</feature>
<comment type="subcellular location">
    <subcellularLocation>
        <location evidence="1">Membrane</location>
        <topology evidence="1">Multi-pass membrane protein</topology>
    </subcellularLocation>
</comment>
<comment type="similarity">
    <text evidence="2">Belongs to the DsbD family.</text>
</comment>
<dbReference type="PANTHER" id="PTHR31272:SF9">
    <property type="entry name" value="BLL1027 PROTEIN"/>
    <property type="match status" value="1"/>
</dbReference>
<dbReference type="PANTHER" id="PTHR31272">
    <property type="entry name" value="CYTOCHROME C-TYPE BIOGENESIS PROTEIN HI_1454-RELATED"/>
    <property type="match status" value="1"/>
</dbReference>
<proteinExistence type="inferred from homology"/>
<feature type="transmembrane region" description="Helical" evidence="6">
    <location>
        <begin position="159"/>
        <end position="177"/>
    </location>
</feature>
<evidence type="ECO:0000259" key="7">
    <source>
        <dbReference type="Pfam" id="PF02683"/>
    </source>
</evidence>
<dbReference type="Proteomes" id="UP001595821">
    <property type="component" value="Unassembled WGS sequence"/>
</dbReference>
<comment type="caution">
    <text evidence="8">The sequence shown here is derived from an EMBL/GenBank/DDBJ whole genome shotgun (WGS) entry which is preliminary data.</text>
</comment>
<gene>
    <name evidence="8" type="ORF">ACFOZ7_02045</name>
</gene>
<evidence type="ECO:0000256" key="3">
    <source>
        <dbReference type="ARBA" id="ARBA00022692"/>
    </source>
</evidence>
<feature type="transmembrane region" description="Helical" evidence="6">
    <location>
        <begin position="6"/>
        <end position="27"/>
    </location>
</feature>
<name>A0ABD5NVM9_9EURY</name>